<dbReference type="SMART" id="SM00267">
    <property type="entry name" value="GGDEF"/>
    <property type="match status" value="1"/>
</dbReference>
<dbReference type="PROSITE" id="PS50112">
    <property type="entry name" value="PAS"/>
    <property type="match status" value="2"/>
</dbReference>
<feature type="domain" description="PAS" evidence="3">
    <location>
        <begin position="611"/>
        <end position="656"/>
    </location>
</feature>
<dbReference type="EMBL" id="VMNK01000016">
    <property type="protein sequence ID" value="TVO52673.1"/>
    <property type="molecule type" value="Genomic_DNA"/>
</dbReference>
<dbReference type="InterPro" id="IPR000014">
    <property type="entry name" value="PAS"/>
</dbReference>
<evidence type="ECO:0000259" key="5">
    <source>
        <dbReference type="PROSITE" id="PS50883"/>
    </source>
</evidence>
<dbReference type="InterPro" id="IPR052155">
    <property type="entry name" value="Biofilm_reg_signaling"/>
</dbReference>
<dbReference type="InterPro" id="IPR001610">
    <property type="entry name" value="PAC"/>
</dbReference>
<evidence type="ECO:0000313" key="7">
    <source>
        <dbReference type="EMBL" id="TVO52673.1"/>
    </source>
</evidence>
<dbReference type="OrthoDB" id="9813903at2"/>
<dbReference type="PANTHER" id="PTHR44757:SF2">
    <property type="entry name" value="BIOFILM ARCHITECTURE MAINTENANCE PROTEIN MBAA"/>
    <property type="match status" value="1"/>
</dbReference>
<dbReference type="InterPro" id="IPR035919">
    <property type="entry name" value="EAL_sf"/>
</dbReference>
<dbReference type="PROSITE" id="PS50883">
    <property type="entry name" value="EAL"/>
    <property type="match status" value="1"/>
</dbReference>
<evidence type="ECO:0000259" key="4">
    <source>
        <dbReference type="PROSITE" id="PS50113"/>
    </source>
</evidence>
<dbReference type="SMART" id="SM00052">
    <property type="entry name" value="EAL"/>
    <property type="match status" value="1"/>
</dbReference>
<dbReference type="SMART" id="SM00091">
    <property type="entry name" value="PAS"/>
    <property type="match status" value="3"/>
</dbReference>
<dbReference type="Gene3D" id="3.30.70.270">
    <property type="match status" value="1"/>
</dbReference>
<dbReference type="Pfam" id="PF13426">
    <property type="entry name" value="PAS_9"/>
    <property type="match status" value="1"/>
</dbReference>
<dbReference type="InterPro" id="IPR035965">
    <property type="entry name" value="PAS-like_dom_sf"/>
</dbReference>
<gene>
    <name evidence="7" type="ORF">FHP91_17210</name>
</gene>
<dbReference type="Pfam" id="PF00990">
    <property type="entry name" value="GGDEF"/>
    <property type="match status" value="1"/>
</dbReference>
<dbReference type="CDD" id="cd01948">
    <property type="entry name" value="EAL"/>
    <property type="match status" value="1"/>
</dbReference>
<evidence type="ECO:0000313" key="8">
    <source>
        <dbReference type="Proteomes" id="UP000319502"/>
    </source>
</evidence>
<proteinExistence type="predicted"/>
<dbReference type="InterPro" id="IPR043128">
    <property type="entry name" value="Rev_trsase/Diguanyl_cyclase"/>
</dbReference>
<name>A0A557QIE4_9RHOO</name>
<feature type="domain" description="PAS" evidence="3">
    <location>
        <begin position="368"/>
        <end position="423"/>
    </location>
</feature>
<dbReference type="FunFam" id="3.20.20.450:FF:000001">
    <property type="entry name" value="Cyclic di-GMP phosphodiesterase yahA"/>
    <property type="match status" value="1"/>
</dbReference>
<dbReference type="Gene3D" id="3.30.450.20">
    <property type="entry name" value="PAS domain"/>
    <property type="match status" value="4"/>
</dbReference>
<dbReference type="Pfam" id="PF00563">
    <property type="entry name" value="EAL"/>
    <property type="match status" value="1"/>
</dbReference>
<comment type="caution">
    <text evidence="7">The sequence shown here is derived from an EMBL/GenBank/DDBJ whole genome shotgun (WGS) entry which is preliminary data.</text>
</comment>
<keyword evidence="2" id="KW-0472">Membrane</keyword>
<keyword evidence="2" id="KW-0812">Transmembrane</keyword>
<dbReference type="GO" id="GO:0071732">
    <property type="term" value="P:cellular response to nitric oxide"/>
    <property type="evidence" value="ECO:0007669"/>
    <property type="project" value="UniProtKB-ARBA"/>
</dbReference>
<dbReference type="Proteomes" id="UP000319502">
    <property type="component" value="Unassembled WGS sequence"/>
</dbReference>
<dbReference type="FunFam" id="3.30.70.270:FF:000001">
    <property type="entry name" value="Diguanylate cyclase domain protein"/>
    <property type="match status" value="1"/>
</dbReference>
<dbReference type="InterPro" id="IPR029787">
    <property type="entry name" value="Nucleotide_cyclase"/>
</dbReference>
<feature type="transmembrane region" description="Helical" evidence="2">
    <location>
        <begin position="28"/>
        <end position="49"/>
    </location>
</feature>
<dbReference type="AlphaFoldDB" id="A0A557QIE4"/>
<feature type="domain" description="PAC" evidence="4">
    <location>
        <begin position="684"/>
        <end position="736"/>
    </location>
</feature>
<dbReference type="SUPFAM" id="SSF141868">
    <property type="entry name" value="EAL domain-like"/>
    <property type="match status" value="1"/>
</dbReference>
<feature type="domain" description="EAL" evidence="5">
    <location>
        <begin position="910"/>
        <end position="1164"/>
    </location>
</feature>
<sequence length="1164" mass="129192">MIADRDVDTVDIPPFQDSSTQMTHARKILLAFVVSAVLSTALLGGFLHLKLNAWAEARLEKGHASFVEAIARNMNGEIARSQQLLETVAASVEFRHLSALDQIDLKLNGIPGNADLDKRRMLERLLGKDDFSVLFVLTPSGDHYLSHPYSVQRRLKKYNLADRPYFQAARTERRTVVSDMFVGSDGIQAVAIDVPVLNEAGEIVAHVGGVKHLTRLAKMLDAELIAPFDRGLLIDQNGSVIAITAAARLPATHKNAALHGRLPPDAAPSMDRFEDENGLRWLRFRAPLTAGWQLSLMRRADLLKAEIAPQVQSTALLGTAIVLISSLLGVGVAVSLARRWQQADAALEAAKATLEDQVEARTAELAQSEQRHRALFEHSPLPMLLYDASSYAIMEANDAAVAQLGYTKHAFLTMTVHDLVHNDTPPHDIATPHESNDAAEQRYRLRKQNDEPIETLVWSRPTHINGTPARIALIHDITREAMAQRALQESEWRFRKVFQVSPVAGSITTLEGGRYFEVNDAYTAAFGWSREELLADNAVRIGLWPDPDQRLAWVQCLREQNFVSNYSVRLRDKGLRLHDILMFASVIDFAGERCVLTMLHDVTAQREAEARVRTLSQAIEQSPVSVLITDRHSVIEYVNHRFEEITGYTANEVIGKKPSVLKSGQTPPSRYEAMWAALSNGKAWEGEFQNMRKNGELFWERAHIAPVFDAAGDLRHYLAVKEDITHQKRQEEKILRQAHFDPLTDLPNRFLALDRLTQLIKEAARQANKVAVLFIDLDDFKKINDNLGHEAGDHVLIEAAARLSSAVRDEDTVGRLGGDEFIVLLGGLSSPGDALPVAESLIERFRDSFQLDGRELMLTASIGIAVFPEDGDNPATLLRHADTAMYHSKAQGRNICHFFTDAMNLGMSRRLQIEEQLHGALAREEFQLCYQPLINIARRAIIGAEALLRWRNPRLGAVPPDEFIPVAEHTDLIIDIGKHVLSQAIEQVAYWRGALSPDFKVAVNLSPRQFRDTGLASFIEQTLARHGVPGNALELEITEGVLMGGHTHINDALVSLNRMGVHIAMDDFGTGYSSLSYLRSYPFDTLKIDRSFVGDITIDAADRELVNATIAMAHGLGLSVVAEGVETEAQLDYLHSRGCDIAQGYLFGKPVPAEAFNTIFGQPV</sequence>
<evidence type="ECO:0000259" key="3">
    <source>
        <dbReference type="PROSITE" id="PS50112"/>
    </source>
</evidence>
<keyword evidence="2" id="KW-1133">Transmembrane helix</keyword>
<feature type="domain" description="GGDEF" evidence="6">
    <location>
        <begin position="768"/>
        <end position="901"/>
    </location>
</feature>
<dbReference type="Pfam" id="PF13188">
    <property type="entry name" value="PAS_8"/>
    <property type="match status" value="1"/>
</dbReference>
<dbReference type="SMART" id="SM00086">
    <property type="entry name" value="PAC"/>
    <property type="match status" value="3"/>
</dbReference>
<dbReference type="InterPro" id="IPR001633">
    <property type="entry name" value="EAL_dom"/>
</dbReference>
<dbReference type="Gene3D" id="3.20.20.450">
    <property type="entry name" value="EAL domain"/>
    <property type="match status" value="1"/>
</dbReference>
<dbReference type="PANTHER" id="PTHR44757">
    <property type="entry name" value="DIGUANYLATE CYCLASE DGCP"/>
    <property type="match status" value="1"/>
</dbReference>
<dbReference type="SUPFAM" id="SSF55073">
    <property type="entry name" value="Nucleotide cyclase"/>
    <property type="match status" value="1"/>
</dbReference>
<evidence type="ECO:0000259" key="6">
    <source>
        <dbReference type="PROSITE" id="PS50887"/>
    </source>
</evidence>
<dbReference type="PROSITE" id="PS50113">
    <property type="entry name" value="PAC"/>
    <property type="match status" value="1"/>
</dbReference>
<reference evidence="7 8" key="1">
    <citation type="submission" date="2019-07" db="EMBL/GenBank/DDBJ databases">
        <title>The pathways for chlorine oxyanion respiration interact through the shared metabolite chlorate.</title>
        <authorList>
            <person name="Barnum T.P."/>
            <person name="Cheng Y."/>
            <person name="Hill K.A."/>
            <person name="Lucas L.N."/>
            <person name="Carlson H.K."/>
            <person name="Coates J.D."/>
        </authorList>
    </citation>
    <scope>NUCLEOTIDE SEQUENCE [LARGE SCALE GENOMIC DNA]</scope>
    <source>
        <strain evidence="7 8">SFB-3</strain>
    </source>
</reference>
<dbReference type="PROSITE" id="PS50887">
    <property type="entry name" value="GGDEF"/>
    <property type="match status" value="1"/>
</dbReference>
<dbReference type="NCBIfam" id="TIGR00229">
    <property type="entry name" value="sensory_box"/>
    <property type="match status" value="3"/>
</dbReference>
<evidence type="ECO:0000256" key="2">
    <source>
        <dbReference type="SAM" id="Phobius"/>
    </source>
</evidence>
<dbReference type="InterPro" id="IPR000700">
    <property type="entry name" value="PAS-assoc_C"/>
</dbReference>
<comment type="catalytic activity">
    <reaction evidence="1">
        <text>3',3'-c-di-GMP + H2O = 5'-phosphoguanylyl(3'-&gt;5')guanosine + H(+)</text>
        <dbReference type="Rhea" id="RHEA:24902"/>
        <dbReference type="ChEBI" id="CHEBI:15377"/>
        <dbReference type="ChEBI" id="CHEBI:15378"/>
        <dbReference type="ChEBI" id="CHEBI:58754"/>
        <dbReference type="ChEBI" id="CHEBI:58805"/>
        <dbReference type="EC" id="3.1.4.52"/>
    </reaction>
    <physiologicalReaction direction="left-to-right" evidence="1">
        <dbReference type="Rhea" id="RHEA:24903"/>
    </physiologicalReaction>
</comment>
<dbReference type="CDD" id="cd01949">
    <property type="entry name" value="GGDEF"/>
    <property type="match status" value="1"/>
</dbReference>
<keyword evidence="8" id="KW-1185">Reference proteome</keyword>
<dbReference type="CDD" id="cd00130">
    <property type="entry name" value="PAS"/>
    <property type="match status" value="3"/>
</dbReference>
<dbReference type="GO" id="GO:0071111">
    <property type="term" value="F:cyclic-guanylate-specific phosphodiesterase activity"/>
    <property type="evidence" value="ECO:0007669"/>
    <property type="project" value="UniProtKB-EC"/>
</dbReference>
<dbReference type="InterPro" id="IPR000160">
    <property type="entry name" value="GGDEF_dom"/>
</dbReference>
<dbReference type="NCBIfam" id="TIGR00254">
    <property type="entry name" value="GGDEF"/>
    <property type="match status" value="1"/>
</dbReference>
<accession>A0A557QIE4</accession>
<dbReference type="RefSeq" id="WP_144310762.1">
    <property type="nucleotide sequence ID" value="NZ_VMNK01000016.1"/>
</dbReference>
<dbReference type="SUPFAM" id="SSF55785">
    <property type="entry name" value="PYP-like sensor domain (PAS domain)"/>
    <property type="match status" value="3"/>
</dbReference>
<evidence type="ECO:0000256" key="1">
    <source>
        <dbReference type="ARBA" id="ARBA00051114"/>
    </source>
</evidence>
<organism evidence="7 8">
    <name type="scientific">Denitromonas halophila</name>
    <dbReference type="NCBI Taxonomy" id="1629404"/>
    <lineage>
        <taxon>Bacteria</taxon>
        <taxon>Pseudomonadati</taxon>
        <taxon>Pseudomonadota</taxon>
        <taxon>Betaproteobacteria</taxon>
        <taxon>Rhodocyclales</taxon>
        <taxon>Zoogloeaceae</taxon>
        <taxon>Denitromonas</taxon>
    </lineage>
</organism>
<protein>
    <submittedName>
        <fullName evidence="7">EAL domain-containing protein</fullName>
    </submittedName>
</protein>